<comment type="caution">
    <text evidence="2">The sequence shown here is derived from an EMBL/GenBank/DDBJ whole genome shotgun (WGS) entry which is preliminary data.</text>
</comment>
<reference evidence="2 3" key="1">
    <citation type="submission" date="2016-12" db="EMBL/GenBank/DDBJ databases">
        <title>The genomes of Aspergillus section Nigri reveals drivers in fungal speciation.</title>
        <authorList>
            <consortium name="DOE Joint Genome Institute"/>
            <person name="Vesth T.C."/>
            <person name="Nybo J."/>
            <person name="Theobald S."/>
            <person name="Brandl J."/>
            <person name="Frisvad J.C."/>
            <person name="Nielsen K.F."/>
            <person name="Lyhne E.K."/>
            <person name="Kogle M.E."/>
            <person name="Kuo A."/>
            <person name="Riley R."/>
            <person name="Clum A."/>
            <person name="Nolan M."/>
            <person name="Lipzen A."/>
            <person name="Salamov A."/>
            <person name="Henrissat B."/>
            <person name="Wiebenga A."/>
            <person name="De Vries R.P."/>
            <person name="Grigoriev I.V."/>
            <person name="Mortensen U.H."/>
            <person name="Andersen M.R."/>
            <person name="Baker S.E."/>
        </authorList>
    </citation>
    <scope>NUCLEOTIDE SEQUENCE [LARGE SCALE GENOMIC DNA]</scope>
    <source>
        <strain evidence="2 3">IBT 23096</strain>
    </source>
</reference>
<name>A0A2I2GJC3_9EURO</name>
<evidence type="ECO:0000313" key="2">
    <source>
        <dbReference type="EMBL" id="PLB52937.1"/>
    </source>
</evidence>
<dbReference type="VEuPathDB" id="FungiDB:P170DRAFT_117658"/>
<sequence>MLYLAGRTGGFLSPSPPLLACLLAAAAKDSVAWEAISQSRLQSCPFFLVDLVIFPLYQAPTPRLWAPKKKEETREERCCFFFVFPFFPFPFLPVFFLSDRLSLSTFAPPYDRCGCFDLFLSAIPLLLGRSPVGFLLFAFVP</sequence>
<dbReference type="Proteomes" id="UP000234275">
    <property type="component" value="Unassembled WGS sequence"/>
</dbReference>
<feature type="transmembrane region" description="Helical" evidence="1">
    <location>
        <begin position="78"/>
        <end position="98"/>
    </location>
</feature>
<accession>A0A2I2GJC3</accession>
<dbReference type="AlphaFoldDB" id="A0A2I2GJC3"/>
<proteinExistence type="predicted"/>
<keyword evidence="1" id="KW-0812">Transmembrane</keyword>
<feature type="transmembrane region" description="Helical" evidence="1">
    <location>
        <begin position="118"/>
        <end position="140"/>
    </location>
</feature>
<keyword evidence="1" id="KW-1133">Transmembrane helix</keyword>
<gene>
    <name evidence="2" type="ORF">P170DRAFT_117658</name>
</gene>
<protein>
    <submittedName>
        <fullName evidence="2">Uncharacterized protein</fullName>
    </submittedName>
</protein>
<dbReference type="EMBL" id="MSFO01000002">
    <property type="protein sequence ID" value="PLB52937.1"/>
    <property type="molecule type" value="Genomic_DNA"/>
</dbReference>
<evidence type="ECO:0000256" key="1">
    <source>
        <dbReference type="SAM" id="Phobius"/>
    </source>
</evidence>
<keyword evidence="1" id="KW-0472">Membrane</keyword>
<evidence type="ECO:0000313" key="3">
    <source>
        <dbReference type="Proteomes" id="UP000234275"/>
    </source>
</evidence>
<keyword evidence="3" id="KW-1185">Reference proteome</keyword>
<dbReference type="RefSeq" id="XP_024708239.1">
    <property type="nucleotide sequence ID" value="XM_024842348.1"/>
</dbReference>
<organism evidence="2 3">
    <name type="scientific">Aspergillus steynii IBT 23096</name>
    <dbReference type="NCBI Taxonomy" id="1392250"/>
    <lineage>
        <taxon>Eukaryota</taxon>
        <taxon>Fungi</taxon>
        <taxon>Dikarya</taxon>
        <taxon>Ascomycota</taxon>
        <taxon>Pezizomycotina</taxon>
        <taxon>Eurotiomycetes</taxon>
        <taxon>Eurotiomycetidae</taxon>
        <taxon>Eurotiales</taxon>
        <taxon>Aspergillaceae</taxon>
        <taxon>Aspergillus</taxon>
        <taxon>Aspergillus subgen. Circumdati</taxon>
    </lineage>
</organism>
<dbReference type="GeneID" id="36550043"/>